<protein>
    <submittedName>
        <fullName evidence="1">Uncharacterized protein</fullName>
    </submittedName>
</protein>
<evidence type="ECO:0000313" key="2">
    <source>
        <dbReference type="Proteomes" id="UP000032430"/>
    </source>
</evidence>
<dbReference type="HOGENOM" id="CLU_2330268_0_0_6"/>
<dbReference type="KEGG" id="lfa:LFA_0524"/>
<dbReference type="RefSeq" id="WP_084602092.1">
    <property type="nucleotide sequence ID" value="NZ_LN614827.1"/>
</dbReference>
<organism evidence="1 2">
    <name type="scientific">Legionella fallonii LLAP-10</name>
    <dbReference type="NCBI Taxonomy" id="1212491"/>
    <lineage>
        <taxon>Bacteria</taxon>
        <taxon>Pseudomonadati</taxon>
        <taxon>Pseudomonadota</taxon>
        <taxon>Gammaproteobacteria</taxon>
        <taxon>Legionellales</taxon>
        <taxon>Legionellaceae</taxon>
        <taxon>Legionella</taxon>
    </lineage>
</organism>
<dbReference type="Proteomes" id="UP000032430">
    <property type="component" value="Chromosome I"/>
</dbReference>
<proteinExistence type="predicted"/>
<dbReference type="STRING" id="1212491.LFA_0524"/>
<dbReference type="EMBL" id="LN614827">
    <property type="protein sequence ID" value="CEG55981.1"/>
    <property type="molecule type" value="Genomic_DNA"/>
</dbReference>
<dbReference type="AlphaFoldDB" id="A0A098G1X4"/>
<evidence type="ECO:0000313" key="1">
    <source>
        <dbReference type="EMBL" id="CEG55981.1"/>
    </source>
</evidence>
<accession>A0A098G1X4</accession>
<name>A0A098G1X4_9GAMM</name>
<dbReference type="OrthoDB" id="5649156at2"/>
<sequence>MLLADATPYANLLNTQYKRAAKNLENSDTIVSIADLGFAIFDELISNKSIESMDIRKVVAYRKKSENAREEFLEYLASIQVKQASLLTHDNYLIDEST</sequence>
<reference evidence="2" key="1">
    <citation type="submission" date="2014-09" db="EMBL/GenBank/DDBJ databases">
        <authorList>
            <person name="Gomez-Valero L."/>
        </authorList>
    </citation>
    <scope>NUCLEOTIDE SEQUENCE [LARGE SCALE GENOMIC DNA]</scope>
    <source>
        <strain evidence="2">ATCC700992</strain>
    </source>
</reference>
<gene>
    <name evidence="1" type="ORF">LFA_0524</name>
</gene>
<keyword evidence="2" id="KW-1185">Reference proteome</keyword>